<dbReference type="Proteomes" id="UP001225134">
    <property type="component" value="Unassembled WGS sequence"/>
</dbReference>
<gene>
    <name evidence="1" type="ORF">QQA45_06720</name>
</gene>
<reference evidence="1 2" key="1">
    <citation type="submission" date="2023-06" db="EMBL/GenBank/DDBJ databases">
        <title>Antibody response to the Sneathia vaginalis cytopathogenic toxin A during pregnancy.</title>
        <authorList>
            <person name="Mccoy Z.T."/>
            <person name="Serrano M.G."/>
            <person name="Spaine K."/>
            <person name="Edwards D.J."/>
            <person name="Buck G.A."/>
            <person name="Jefferson K."/>
        </authorList>
    </citation>
    <scope>NUCLEOTIDE SEQUENCE [LARGE SCALE GENOMIC DNA]</scope>
    <source>
        <strain evidence="1 2">CCUG 42621</strain>
    </source>
</reference>
<protein>
    <submittedName>
        <fullName evidence="1">Uncharacterized protein</fullName>
    </submittedName>
</protein>
<dbReference type="EMBL" id="JASSPP010000013">
    <property type="protein sequence ID" value="MDK9581172.1"/>
    <property type="molecule type" value="Genomic_DNA"/>
</dbReference>
<accession>A0ABT7HLZ5</accession>
<keyword evidence="2" id="KW-1185">Reference proteome</keyword>
<name>A0ABT7HLZ5_9FUSO</name>
<sequence>MNLIFLANYFKIFHFSSLTFKKHKTIDYTKMDFMLKNTFKALTVKENDFHFSISTFNDKEINEKFSLIFDELILKNSKISLDKYKNYLTDCRKNLHTISYTNKNFFKESDINTYTYEILENKKKFFLKGKKEIKKIEIFIDDITKEDFNFFMFSLSSIFFKKKYRLHIKNTFDEFKKIDKNKIYIYLCSDSNINKLWWTTENRYILSTTNLKNDLFFLFIKNLNENLLTLKKKDFKDFNEKEKNHYYNLSYYVSKRVNAFLKFLEEGGYGKYTHFC</sequence>
<proteinExistence type="predicted"/>
<evidence type="ECO:0000313" key="1">
    <source>
        <dbReference type="EMBL" id="MDK9581172.1"/>
    </source>
</evidence>
<comment type="caution">
    <text evidence="1">The sequence shown here is derived from an EMBL/GenBank/DDBJ whole genome shotgun (WGS) entry which is preliminary data.</text>
</comment>
<dbReference type="RefSeq" id="WP_285153524.1">
    <property type="nucleotide sequence ID" value="NZ_JASSPP010000013.1"/>
</dbReference>
<organism evidence="1 2">
    <name type="scientific">Sneathia sanguinegens</name>
    <dbReference type="NCBI Taxonomy" id="40543"/>
    <lineage>
        <taxon>Bacteria</taxon>
        <taxon>Fusobacteriati</taxon>
        <taxon>Fusobacteriota</taxon>
        <taxon>Fusobacteriia</taxon>
        <taxon>Fusobacteriales</taxon>
        <taxon>Leptotrichiaceae</taxon>
        <taxon>Sneathia</taxon>
    </lineage>
</organism>
<evidence type="ECO:0000313" key="2">
    <source>
        <dbReference type="Proteomes" id="UP001225134"/>
    </source>
</evidence>